<evidence type="ECO:0000256" key="10">
    <source>
        <dbReference type="PIRSR" id="PIRSR604809-1"/>
    </source>
</evidence>
<dbReference type="InterPro" id="IPR014746">
    <property type="entry name" value="Gln_synth/guanido_kin_cat_dom"/>
</dbReference>
<dbReference type="SUPFAM" id="SSF54368">
    <property type="entry name" value="Glutamine synthetase, N-terminal domain"/>
    <property type="match status" value="1"/>
</dbReference>
<dbReference type="Pfam" id="PF00120">
    <property type="entry name" value="Gln-synt_C"/>
    <property type="match status" value="1"/>
</dbReference>
<comment type="cofactor">
    <cofactor evidence="12">
        <name>Mg(2+)</name>
        <dbReference type="ChEBI" id="CHEBI:18420"/>
    </cofactor>
    <text evidence="12">Binds 2 Mg(2+) ions per subunit.</text>
</comment>
<keyword evidence="5 11" id="KW-0547">Nucleotide-binding</keyword>
<dbReference type="GO" id="GO:0005737">
    <property type="term" value="C:cytoplasm"/>
    <property type="evidence" value="ECO:0007669"/>
    <property type="project" value="TreeGrafter"/>
</dbReference>
<evidence type="ECO:0000256" key="5">
    <source>
        <dbReference type="ARBA" id="ARBA00022741"/>
    </source>
</evidence>
<dbReference type="PROSITE" id="PS51987">
    <property type="entry name" value="GS_CATALYTIC"/>
    <property type="match status" value="1"/>
</dbReference>
<evidence type="ECO:0000256" key="8">
    <source>
        <dbReference type="ARBA" id="ARBA00030668"/>
    </source>
</evidence>
<evidence type="ECO:0000256" key="13">
    <source>
        <dbReference type="PROSITE-ProRule" id="PRU01330"/>
    </source>
</evidence>
<feature type="binding site" evidence="10">
    <location>
        <position position="330"/>
    </location>
    <ligand>
        <name>L-glutamate</name>
        <dbReference type="ChEBI" id="CHEBI:29985"/>
    </ligand>
</feature>
<dbReference type="Gene3D" id="3.10.20.70">
    <property type="entry name" value="Glutamine synthetase, N-terminal domain"/>
    <property type="match status" value="1"/>
</dbReference>
<keyword evidence="12" id="KW-0479">Metal-binding</keyword>
<dbReference type="EC" id="6.3.1.2" evidence="2"/>
<evidence type="ECO:0000259" key="16">
    <source>
        <dbReference type="PROSITE" id="PS51987"/>
    </source>
</evidence>
<feature type="domain" description="GS catalytic" evidence="16">
    <location>
        <begin position="107"/>
        <end position="476"/>
    </location>
</feature>
<protein>
    <recommendedName>
        <fullName evidence="3">Glutamine synthetase</fullName>
        <ecNumber evidence="2">6.3.1.2</ecNumber>
    </recommendedName>
    <alternativeName>
        <fullName evidence="8">Glutamate--ammonia ligase</fullName>
    </alternativeName>
    <alternativeName>
        <fullName evidence="7">Glutamine synthetase I alpha</fullName>
    </alternativeName>
</protein>
<evidence type="ECO:0000256" key="6">
    <source>
        <dbReference type="ARBA" id="ARBA00022840"/>
    </source>
</evidence>
<evidence type="ECO:0000256" key="12">
    <source>
        <dbReference type="PIRSR" id="PIRSR604809-3"/>
    </source>
</evidence>
<feature type="binding site" evidence="10">
    <location>
        <position position="342"/>
    </location>
    <ligand>
        <name>L-glutamate</name>
        <dbReference type="ChEBI" id="CHEBI:29985"/>
    </ligand>
</feature>
<evidence type="ECO:0000259" key="15">
    <source>
        <dbReference type="PROSITE" id="PS51986"/>
    </source>
</evidence>
<dbReference type="InterPro" id="IPR004809">
    <property type="entry name" value="Gln_synth_I"/>
</dbReference>
<feature type="binding site" evidence="12">
    <location>
        <position position="134"/>
    </location>
    <ligand>
        <name>Mg(2+)</name>
        <dbReference type="ChEBI" id="CHEBI:18420"/>
        <label>1</label>
    </ligand>
</feature>
<reference evidence="18" key="1">
    <citation type="journal article" date="2015" name="MBio">
        <title>Genome-Resolved Metagenomic Analysis Reveals Roles for Candidate Phyla and Other Microbial Community Members in Biogeochemical Transformations in Oil Reservoirs.</title>
        <authorList>
            <person name="Hu P."/>
            <person name="Tom L."/>
            <person name="Singh A."/>
            <person name="Thomas B.C."/>
            <person name="Baker B.J."/>
            <person name="Piceno Y.M."/>
            <person name="Andersen G.L."/>
            <person name="Banfield J.F."/>
        </authorList>
    </citation>
    <scope>NUCLEOTIDE SEQUENCE [LARGE SCALE GENOMIC DNA]</scope>
</reference>
<dbReference type="GO" id="GO:0046872">
    <property type="term" value="F:metal ion binding"/>
    <property type="evidence" value="ECO:0007669"/>
    <property type="project" value="UniProtKB-KW"/>
</dbReference>
<keyword evidence="12" id="KW-0460">Magnesium</keyword>
<evidence type="ECO:0000313" key="18">
    <source>
        <dbReference type="Proteomes" id="UP000053326"/>
    </source>
</evidence>
<dbReference type="PROSITE" id="PS00180">
    <property type="entry name" value="GLNA_1"/>
    <property type="match status" value="1"/>
</dbReference>
<dbReference type="GO" id="GO:0004356">
    <property type="term" value="F:glutamine synthetase activity"/>
    <property type="evidence" value="ECO:0007669"/>
    <property type="project" value="UniProtKB-EC"/>
</dbReference>
<dbReference type="InterPro" id="IPR027302">
    <property type="entry name" value="Gln_synth_N_conserv_site"/>
</dbReference>
<evidence type="ECO:0000256" key="7">
    <source>
        <dbReference type="ARBA" id="ARBA00030136"/>
    </source>
</evidence>
<feature type="binding site" evidence="12">
    <location>
        <position position="271"/>
    </location>
    <ligand>
        <name>Mg(2+)</name>
        <dbReference type="ChEBI" id="CHEBI:18420"/>
        <label>1</label>
    </ligand>
</feature>
<dbReference type="GO" id="GO:0006542">
    <property type="term" value="P:glutamine biosynthetic process"/>
    <property type="evidence" value="ECO:0007669"/>
    <property type="project" value="InterPro"/>
</dbReference>
<dbReference type="GO" id="GO:0005524">
    <property type="term" value="F:ATP binding"/>
    <property type="evidence" value="ECO:0007669"/>
    <property type="project" value="UniProtKB-KW"/>
</dbReference>
<dbReference type="InterPro" id="IPR008146">
    <property type="entry name" value="Gln_synth_cat_dom"/>
</dbReference>
<feature type="binding site" evidence="10">
    <location>
        <position position="324"/>
    </location>
    <ligand>
        <name>L-glutamate</name>
        <dbReference type="ChEBI" id="CHEBI:29985"/>
    </ligand>
</feature>
<feature type="binding site" evidence="12">
    <location>
        <position position="214"/>
    </location>
    <ligand>
        <name>Mg(2+)</name>
        <dbReference type="ChEBI" id="CHEBI:18420"/>
        <label>1</label>
    </ligand>
</feature>
<feature type="binding site" evidence="12">
    <location>
        <position position="361"/>
    </location>
    <ligand>
        <name>Mg(2+)</name>
        <dbReference type="ChEBI" id="CHEBI:18420"/>
        <label>1</label>
    </ligand>
</feature>
<evidence type="ECO:0000256" key="11">
    <source>
        <dbReference type="PIRSR" id="PIRSR604809-2"/>
    </source>
</evidence>
<evidence type="ECO:0000256" key="4">
    <source>
        <dbReference type="ARBA" id="ARBA00022598"/>
    </source>
</evidence>
<comment type="catalytic activity">
    <reaction evidence="9">
        <text>L-glutamate + NH4(+) + ATP = L-glutamine + ADP + phosphate + H(+)</text>
        <dbReference type="Rhea" id="RHEA:16169"/>
        <dbReference type="ChEBI" id="CHEBI:15378"/>
        <dbReference type="ChEBI" id="CHEBI:28938"/>
        <dbReference type="ChEBI" id="CHEBI:29985"/>
        <dbReference type="ChEBI" id="CHEBI:30616"/>
        <dbReference type="ChEBI" id="CHEBI:43474"/>
        <dbReference type="ChEBI" id="CHEBI:58359"/>
        <dbReference type="ChEBI" id="CHEBI:456216"/>
        <dbReference type="EC" id="6.3.1.2"/>
    </reaction>
</comment>
<dbReference type="Gene3D" id="3.30.590.10">
    <property type="entry name" value="Glutamine synthetase/guanido kinase, catalytic domain"/>
    <property type="match status" value="1"/>
</dbReference>
<accession>A0A101FGT9</accession>
<evidence type="ECO:0000256" key="3">
    <source>
        <dbReference type="ARBA" id="ARBA00021364"/>
    </source>
</evidence>
<dbReference type="InterPro" id="IPR036651">
    <property type="entry name" value="Gln_synt_N_sf"/>
</dbReference>
<feature type="binding site" evidence="12">
    <location>
        <position position="132"/>
    </location>
    <ligand>
        <name>Mg(2+)</name>
        <dbReference type="ChEBI" id="CHEBI:18420"/>
        <label>1</label>
    </ligand>
</feature>
<dbReference type="NCBIfam" id="TIGR00653">
    <property type="entry name" value="GlnA"/>
    <property type="match status" value="1"/>
</dbReference>
<dbReference type="SUPFAM" id="SSF55931">
    <property type="entry name" value="Glutamine synthetase/guanido kinase"/>
    <property type="match status" value="1"/>
</dbReference>
<dbReference type="InterPro" id="IPR008147">
    <property type="entry name" value="Gln_synt_N"/>
</dbReference>
<dbReference type="SMART" id="SM01230">
    <property type="entry name" value="Gln-synt_C"/>
    <property type="match status" value="1"/>
</dbReference>
<keyword evidence="4" id="KW-0436">Ligase</keyword>
<dbReference type="GO" id="GO:0016020">
    <property type="term" value="C:membrane"/>
    <property type="evidence" value="ECO:0007669"/>
    <property type="project" value="TreeGrafter"/>
</dbReference>
<feature type="domain" description="GS beta-grasp" evidence="15">
    <location>
        <begin position="15"/>
        <end position="98"/>
    </location>
</feature>
<dbReference type="AlphaFoldDB" id="A0A101FGT9"/>
<dbReference type="PATRIC" id="fig|85874.4.peg.1642"/>
<dbReference type="PROSITE" id="PS51986">
    <property type="entry name" value="GS_BETA_GRASP"/>
    <property type="match status" value="1"/>
</dbReference>
<sequence length="476" mass="54295">MFKNYDELVRFCQEQEVKMIDFKMITPIGRWKHLTIPVERLTPAILEDGLAFDGSSYGYLPVEKSDMSFIPDLTTAFMDPFWEVPTISMIGDVCYCGTPPRPFEQDPRGIAKKAERYMREQGIADEFIIGPEFEFYVFSHIAYENLPQRAFFEIDSHQANWNMGDNSGQNLGYKTPHHGGYHVTAPWDITRDLRNEMCLCLEKLGVPVKYHHHEVGAAGQLEIEIEFGPMQQWADKTMLLKYVLQNMAIRRGFTLTFMPKPLYGEAGNGMHIHILMKKDGKPLFYDANGYSGLSQTALYAIGGILEHAPALTAFTNPSTNSFKRLVPGYEAPVSICFATANRSAVIRIPGYANRPEQKRFEFRCPDATCNPYLAYSAVLMAALDGIERKIDPVAAGYGPYDVNLFNLPEEEKKKIKGLPHNLEAALRALEEDHDFLLKGDVFPEKLIEVWIATKMREVRLVNEFPHPQEFFLYYDL</sequence>
<dbReference type="Pfam" id="PF03951">
    <property type="entry name" value="Gln-synt_N"/>
    <property type="match status" value="1"/>
</dbReference>
<feature type="binding site" evidence="10">
    <location>
        <position position="363"/>
    </location>
    <ligand>
        <name>L-glutamate</name>
        <dbReference type="ChEBI" id="CHEBI:29985"/>
    </ligand>
</feature>
<proteinExistence type="inferred from homology"/>
<dbReference type="GO" id="GO:0019740">
    <property type="term" value="P:nitrogen utilization"/>
    <property type="evidence" value="ECO:0007669"/>
    <property type="project" value="TreeGrafter"/>
</dbReference>
<feature type="binding site" evidence="11">
    <location>
        <position position="342"/>
    </location>
    <ligand>
        <name>ATP</name>
        <dbReference type="ChEBI" id="CHEBI:30616"/>
    </ligand>
</feature>
<dbReference type="Proteomes" id="UP000053326">
    <property type="component" value="Unassembled WGS sequence"/>
</dbReference>
<dbReference type="PANTHER" id="PTHR43407">
    <property type="entry name" value="GLUTAMINE SYNTHETASE"/>
    <property type="match status" value="1"/>
</dbReference>
<dbReference type="PANTHER" id="PTHR43407:SF1">
    <property type="entry name" value="LENGSIN"/>
    <property type="match status" value="1"/>
</dbReference>
<evidence type="ECO:0000256" key="14">
    <source>
        <dbReference type="RuleBase" id="RU000384"/>
    </source>
</evidence>
<dbReference type="EMBL" id="LGFO01000040">
    <property type="protein sequence ID" value="KUK36798.1"/>
    <property type="molecule type" value="Genomic_DNA"/>
</dbReference>
<comment type="similarity">
    <text evidence="1 13 14">Belongs to the glutamine synthetase family.</text>
</comment>
<name>A0A101FGT9_9THEO</name>
<evidence type="ECO:0000313" key="17">
    <source>
        <dbReference type="EMBL" id="KUK36798.1"/>
    </source>
</evidence>
<evidence type="ECO:0000256" key="1">
    <source>
        <dbReference type="ARBA" id="ARBA00009897"/>
    </source>
</evidence>
<keyword evidence="6 11" id="KW-0067">ATP-binding</keyword>
<comment type="caution">
    <text evidence="17">The sequence shown here is derived from an EMBL/GenBank/DDBJ whole genome shotgun (WGS) entry which is preliminary data.</text>
</comment>
<gene>
    <name evidence="17" type="ORF">XD66_0494</name>
</gene>
<feature type="binding site" evidence="12">
    <location>
        <position position="222"/>
    </location>
    <ligand>
        <name>Mg(2+)</name>
        <dbReference type="ChEBI" id="CHEBI:18420"/>
        <label>1</label>
    </ligand>
</feature>
<evidence type="ECO:0000256" key="9">
    <source>
        <dbReference type="ARBA" id="ARBA00049436"/>
    </source>
</evidence>
<evidence type="ECO:0000256" key="2">
    <source>
        <dbReference type="ARBA" id="ARBA00012937"/>
    </source>
</evidence>
<organism evidence="17 18">
    <name type="scientific">Thermacetogenium phaeum</name>
    <dbReference type="NCBI Taxonomy" id="85874"/>
    <lineage>
        <taxon>Bacteria</taxon>
        <taxon>Bacillati</taxon>
        <taxon>Bacillota</taxon>
        <taxon>Clostridia</taxon>
        <taxon>Thermoanaerobacterales</taxon>
        <taxon>Thermoanaerobacteraceae</taxon>
        <taxon>Thermacetogenium</taxon>
    </lineage>
</organism>